<sequence length="303" mass="32811">MVSGQLFPVSLSTKICAWTPGADESGHCPPDSTHQFAFGVVGGDTSFAEIVAADGFLDEDRLIGGVHHVSGDQVITFSLAPGRYRLYEFTIVRHPSDRPKFARLGGWQFKAEINGIEVAAIGNENAVPFEVRSNAPALSIVGINRSFSVQVEKLADGQLKPGTMFFGTSSYLGIIPDSQSCDATAVLRMGITDSRGTVRLDGFSSGGNAFIHEVIPKSDYDAGVHATRMEVFRLDGTRWFSTDVPAVHCVTQDDLDALGCDPRLNAAARDLIRRNLRPGDYLCGAQDYLYGHQGMLQVVSHHH</sequence>
<dbReference type="EMBL" id="CP048833">
    <property type="protein sequence ID" value="QJP09871.1"/>
    <property type="molecule type" value="Genomic_DNA"/>
</dbReference>
<organism evidence="1 2">
    <name type="scientific">Pseudomonas multiresinivorans</name>
    <dbReference type="NCBI Taxonomy" id="95301"/>
    <lineage>
        <taxon>Bacteria</taxon>
        <taxon>Pseudomonadati</taxon>
        <taxon>Pseudomonadota</taxon>
        <taxon>Gammaproteobacteria</taxon>
        <taxon>Pseudomonadales</taxon>
        <taxon>Pseudomonadaceae</taxon>
        <taxon>Pseudomonas</taxon>
    </lineage>
</organism>
<proteinExistence type="predicted"/>
<dbReference type="RefSeq" id="WP_169939540.1">
    <property type="nucleotide sequence ID" value="NZ_CP048833.1"/>
</dbReference>
<dbReference type="KEGG" id="pmui:G4G71_18980"/>
<name>A0A7Z3GRE8_9PSED</name>
<dbReference type="AlphaFoldDB" id="A0A7Z3GRE8"/>
<dbReference type="Proteomes" id="UP000502549">
    <property type="component" value="Chromosome"/>
</dbReference>
<keyword evidence="2" id="KW-1185">Reference proteome</keyword>
<gene>
    <name evidence="1" type="ORF">G4G71_18980</name>
</gene>
<protein>
    <submittedName>
        <fullName evidence="1">Uncharacterized protein</fullName>
    </submittedName>
</protein>
<evidence type="ECO:0000313" key="2">
    <source>
        <dbReference type="Proteomes" id="UP000502549"/>
    </source>
</evidence>
<evidence type="ECO:0000313" key="1">
    <source>
        <dbReference type="EMBL" id="QJP09871.1"/>
    </source>
</evidence>
<accession>A0A7Z3GRE8</accession>
<reference evidence="1 2" key="1">
    <citation type="submission" date="2020-02" db="EMBL/GenBank/DDBJ databases">
        <title>Complete genome sequence of Pseudomonas multiresinivorans ORNL1.</title>
        <authorList>
            <person name="Podar M."/>
        </authorList>
    </citation>
    <scope>NUCLEOTIDE SEQUENCE [LARGE SCALE GENOMIC DNA]</scope>
    <source>
        <strain evidence="2">populi</strain>
    </source>
</reference>